<dbReference type="InterPro" id="IPR023393">
    <property type="entry name" value="START-like_dom_sf"/>
</dbReference>
<dbReference type="InterPro" id="IPR015075">
    <property type="entry name" value="AtaL"/>
</dbReference>
<evidence type="ECO:0000256" key="1">
    <source>
        <dbReference type="SAM" id="MobiDB-lite"/>
    </source>
</evidence>
<dbReference type="Pfam" id="PF08982">
    <property type="entry name" value="AtaL"/>
    <property type="match status" value="1"/>
</dbReference>
<feature type="region of interest" description="Disordered" evidence="1">
    <location>
        <begin position="70"/>
        <end position="101"/>
    </location>
</feature>
<dbReference type="AlphaFoldDB" id="A0AA39ZSK2"/>
<sequence length="188" mass="20290">MVVFNLGYTAPINPSGASPILTPSQIWAGLQRKVRHAEEFVPLFSTCEVLSEEPPATEEEPYTIIRLVTVRPGAGPPGGSPASRAGSGGPPGGGPPTGQIRNVCKLYAPSRVDFLREDGTKFSNYVTQGPSGEETDMSMTYVFEWRHPGVQAGSEIAKRMEAGHKKTAREAVEQTIKRIRELVVEGNL</sequence>
<dbReference type="SUPFAM" id="SSF55961">
    <property type="entry name" value="Bet v1-like"/>
    <property type="match status" value="1"/>
</dbReference>
<name>A0AA39ZSK2_9PEZI</name>
<comment type="caution">
    <text evidence="2">The sequence shown here is derived from an EMBL/GenBank/DDBJ whole genome shotgun (WGS) entry which is preliminary data.</text>
</comment>
<proteinExistence type="predicted"/>
<evidence type="ECO:0000313" key="2">
    <source>
        <dbReference type="EMBL" id="KAK0702827.1"/>
    </source>
</evidence>
<keyword evidence="3" id="KW-1185">Reference proteome</keyword>
<protein>
    <recommendedName>
        <fullName evidence="4">DUF1857-domain-containing protein</fullName>
    </recommendedName>
</protein>
<dbReference type="EMBL" id="JAUKUA010000008">
    <property type="protein sequence ID" value="KAK0702827.1"/>
    <property type="molecule type" value="Genomic_DNA"/>
</dbReference>
<dbReference type="Gene3D" id="3.30.530.20">
    <property type="match status" value="1"/>
</dbReference>
<evidence type="ECO:0008006" key="4">
    <source>
        <dbReference type="Google" id="ProtNLM"/>
    </source>
</evidence>
<gene>
    <name evidence="2" type="ORF">B0H67DRAFT_637878</name>
</gene>
<accession>A0AA39ZSK2</accession>
<dbReference type="Proteomes" id="UP001172102">
    <property type="component" value="Unassembled WGS sequence"/>
</dbReference>
<reference evidence="2" key="1">
    <citation type="submission" date="2023-06" db="EMBL/GenBank/DDBJ databases">
        <title>Genome-scale phylogeny and comparative genomics of the fungal order Sordariales.</title>
        <authorList>
            <consortium name="Lawrence Berkeley National Laboratory"/>
            <person name="Hensen N."/>
            <person name="Bonometti L."/>
            <person name="Westerberg I."/>
            <person name="Brannstrom I.O."/>
            <person name="Guillou S."/>
            <person name="Cros-Aarteil S."/>
            <person name="Calhoun S."/>
            <person name="Haridas S."/>
            <person name="Kuo A."/>
            <person name="Mondo S."/>
            <person name="Pangilinan J."/>
            <person name="Riley R."/>
            <person name="Labutti K."/>
            <person name="Andreopoulos B."/>
            <person name="Lipzen A."/>
            <person name="Chen C."/>
            <person name="Yanf M."/>
            <person name="Daum C."/>
            <person name="Ng V."/>
            <person name="Clum A."/>
            <person name="Steindorff A."/>
            <person name="Ohm R."/>
            <person name="Martin F."/>
            <person name="Silar P."/>
            <person name="Natvig D."/>
            <person name="Lalanne C."/>
            <person name="Gautier V."/>
            <person name="Ament-Velasquez S.L."/>
            <person name="Kruys A."/>
            <person name="Hutchinson M.I."/>
            <person name="Powell A.J."/>
            <person name="Barry K."/>
            <person name="Miller A.N."/>
            <person name="Grigoriev I.V."/>
            <person name="Debuchy R."/>
            <person name="Gladieux P."/>
            <person name="Thoren M.H."/>
            <person name="Johannesson H."/>
        </authorList>
    </citation>
    <scope>NUCLEOTIDE SEQUENCE</scope>
    <source>
        <strain evidence="2">SMH4607-1</strain>
    </source>
</reference>
<evidence type="ECO:0000313" key="3">
    <source>
        <dbReference type="Proteomes" id="UP001172102"/>
    </source>
</evidence>
<organism evidence="2 3">
    <name type="scientific">Lasiosphaeris hirsuta</name>
    <dbReference type="NCBI Taxonomy" id="260670"/>
    <lineage>
        <taxon>Eukaryota</taxon>
        <taxon>Fungi</taxon>
        <taxon>Dikarya</taxon>
        <taxon>Ascomycota</taxon>
        <taxon>Pezizomycotina</taxon>
        <taxon>Sordariomycetes</taxon>
        <taxon>Sordariomycetidae</taxon>
        <taxon>Sordariales</taxon>
        <taxon>Lasiosphaeriaceae</taxon>
        <taxon>Lasiosphaeris</taxon>
    </lineage>
</organism>